<proteinExistence type="predicted"/>
<evidence type="ECO:0000259" key="1">
    <source>
        <dbReference type="Pfam" id="PF07728"/>
    </source>
</evidence>
<dbReference type="EMBL" id="QSTW01000017">
    <property type="protein sequence ID" value="RGM88730.1"/>
    <property type="molecule type" value="Genomic_DNA"/>
</dbReference>
<dbReference type="Proteomes" id="UP000260814">
    <property type="component" value="Unassembled WGS sequence"/>
</dbReference>
<organism evidence="2 3">
    <name type="scientific">Phocaeicola plebeius</name>
    <dbReference type="NCBI Taxonomy" id="310297"/>
    <lineage>
        <taxon>Bacteria</taxon>
        <taxon>Pseudomonadati</taxon>
        <taxon>Bacteroidota</taxon>
        <taxon>Bacteroidia</taxon>
        <taxon>Bacteroidales</taxon>
        <taxon>Bacteroidaceae</taxon>
        <taxon>Phocaeicola</taxon>
    </lineage>
</organism>
<dbReference type="SUPFAM" id="SSF52540">
    <property type="entry name" value="P-loop containing nucleoside triphosphate hydrolases"/>
    <property type="match status" value="1"/>
</dbReference>
<gene>
    <name evidence="2" type="ORF">DXB87_12285</name>
</gene>
<evidence type="ECO:0000313" key="2">
    <source>
        <dbReference type="EMBL" id="RGM88730.1"/>
    </source>
</evidence>
<dbReference type="GO" id="GO:0005524">
    <property type="term" value="F:ATP binding"/>
    <property type="evidence" value="ECO:0007669"/>
    <property type="project" value="InterPro"/>
</dbReference>
<evidence type="ECO:0000313" key="3">
    <source>
        <dbReference type="Proteomes" id="UP000260814"/>
    </source>
</evidence>
<dbReference type="PANTHER" id="PTHR37291">
    <property type="entry name" value="5-METHYLCYTOSINE-SPECIFIC RESTRICTION ENZYME B"/>
    <property type="match status" value="1"/>
</dbReference>
<dbReference type="PANTHER" id="PTHR37291:SF1">
    <property type="entry name" value="TYPE IV METHYL-DIRECTED RESTRICTION ENZYME ECOKMCRB SUBUNIT"/>
    <property type="match status" value="1"/>
</dbReference>
<dbReference type="InterPro" id="IPR027417">
    <property type="entry name" value="P-loop_NTPase"/>
</dbReference>
<comment type="caution">
    <text evidence="2">The sequence shown here is derived from an EMBL/GenBank/DDBJ whole genome shotgun (WGS) entry which is preliminary data.</text>
</comment>
<sequence length="543" mass="62436">MSRYYVISPNVENDGNIQDYLEQMFQTHTIMMGWSPQEHKGKMFDEMQIGDYVICARGANKNKQIFFAGMVSSENSHDWPYTRKLTGFVDLGKEKIEFGNNNAFGSSARIPAIYELKKDNEADYEICKYIKLKVDAMISKENLYAIIDVLKTKKNIILQGAPGTGKTYSTIEIALNICGVNTLSLSREDMIKIYNDLNQKGQIAFSTFHQTMDYDDFIEGLKPQLENGQVTYDIEDGIFKKICQDASIKGDSNFDECYDKLLAEIQNTDFYPIKSSGGAIFHVAVNSKQNLTLYTGKEKKMNGVLTKENIRLEYFGHGPKYWVGYNKGVVNKLYADFGLKSPVLCKDKNYVLIIDEINRGNISKIFGELITLIESDKREGKTNCISAKLSYSKMDFSVPDNLYIIGTMNTTDRSVGNIDYAIRRRFAFCTLESLWEVAENSYSDDAQKDEAKKLYLAVQNYIKQSAVDMDYEDLMVGHSYFMYKEEESLEQRWKFEILPLLNEYYKDGICCKSPLEDIRKKSDGKEEKSLYMQKFIEKYNTDY</sequence>
<name>A0A3E4Z637_9BACT</name>
<protein>
    <recommendedName>
        <fullName evidence="1">ATPase dynein-related AAA domain-containing protein</fullName>
    </recommendedName>
</protein>
<feature type="domain" description="ATPase dynein-related AAA" evidence="1">
    <location>
        <begin position="348"/>
        <end position="426"/>
    </location>
</feature>
<dbReference type="AlphaFoldDB" id="A0A3E4Z637"/>
<dbReference type="Pfam" id="PF07728">
    <property type="entry name" value="AAA_5"/>
    <property type="match status" value="1"/>
</dbReference>
<dbReference type="InterPro" id="IPR052934">
    <property type="entry name" value="Methyl-DNA_Rec/Restrict_Enz"/>
</dbReference>
<dbReference type="GO" id="GO:0016887">
    <property type="term" value="F:ATP hydrolysis activity"/>
    <property type="evidence" value="ECO:0007669"/>
    <property type="project" value="InterPro"/>
</dbReference>
<reference evidence="2 3" key="1">
    <citation type="submission" date="2018-08" db="EMBL/GenBank/DDBJ databases">
        <title>A genome reference for cultivated species of the human gut microbiota.</title>
        <authorList>
            <person name="Zou Y."/>
            <person name="Xue W."/>
            <person name="Luo G."/>
        </authorList>
    </citation>
    <scope>NUCLEOTIDE SEQUENCE [LARGE SCALE GENOMIC DNA]</scope>
    <source>
        <strain evidence="2 3">OM06-2</strain>
    </source>
</reference>
<dbReference type="Gene3D" id="3.40.50.300">
    <property type="entry name" value="P-loop containing nucleotide triphosphate hydrolases"/>
    <property type="match status" value="2"/>
</dbReference>
<dbReference type="RefSeq" id="WP_117702399.1">
    <property type="nucleotide sequence ID" value="NZ_QSTW01000017.1"/>
</dbReference>
<dbReference type="InterPro" id="IPR011704">
    <property type="entry name" value="ATPase_dyneun-rel_AAA"/>
</dbReference>
<accession>A0A3E4Z637</accession>